<dbReference type="Proteomes" id="UP000028863">
    <property type="component" value="Unassembled WGS sequence"/>
</dbReference>
<reference evidence="2" key="2">
    <citation type="submission" date="2014-03" db="EMBL/GenBank/DDBJ databases">
        <authorList>
            <person name="Urmite Genomes"/>
        </authorList>
    </citation>
    <scope>NUCLEOTIDE SEQUENCE</scope>
    <source>
        <strain evidence="2">S1</strain>
    </source>
</reference>
<reference evidence="2" key="1">
    <citation type="submission" date="2014-03" db="EMBL/GenBank/DDBJ databases">
        <title>Draft genome sequencing of Oceanobacillus picturae strain S1 isolated from human gut.</title>
        <authorList>
            <person name="Croce O."/>
            <person name="Lagier J.C."/>
            <person name="Raoult D."/>
        </authorList>
    </citation>
    <scope>NUCLEOTIDE SEQUENCE [LARGE SCALE GENOMIC DNA]</scope>
    <source>
        <strain evidence="2">S1</strain>
    </source>
</reference>
<keyword evidence="1" id="KW-0472">Membrane</keyword>
<keyword evidence="1" id="KW-0812">Transmembrane</keyword>
<dbReference type="AlphaFoldDB" id="W9ADM8"/>
<evidence type="ECO:0000313" key="2">
    <source>
        <dbReference type="EMBL" id="CDO03839.1"/>
    </source>
</evidence>
<feature type="transmembrane region" description="Helical" evidence="1">
    <location>
        <begin position="31"/>
        <end position="52"/>
    </location>
</feature>
<keyword evidence="1" id="KW-1133">Transmembrane helix</keyword>
<feature type="transmembrane region" description="Helical" evidence="1">
    <location>
        <begin position="73"/>
        <end position="91"/>
    </location>
</feature>
<protein>
    <submittedName>
        <fullName evidence="2">Uncharacterized protein</fullName>
    </submittedName>
</protein>
<evidence type="ECO:0000313" key="3">
    <source>
        <dbReference type="Proteomes" id="UP000028863"/>
    </source>
</evidence>
<comment type="caution">
    <text evidence="2">The sequence shown here is derived from an EMBL/GenBank/DDBJ whole genome shotgun (WGS) entry which is preliminary data.</text>
</comment>
<organism evidence="2 3">
    <name type="scientific">Oceanobacillus picturae</name>
    <dbReference type="NCBI Taxonomy" id="171693"/>
    <lineage>
        <taxon>Bacteria</taxon>
        <taxon>Bacillati</taxon>
        <taxon>Bacillota</taxon>
        <taxon>Bacilli</taxon>
        <taxon>Bacillales</taxon>
        <taxon>Bacillaceae</taxon>
        <taxon>Oceanobacillus</taxon>
    </lineage>
</organism>
<sequence length="94" mass="10763">MSLKSVETEGLINEIHSTTNNIPFYQWIPTIAAYNIIMILPALFIFFGYKLFGKWINSTLFTLRIKISSSSTSALSWIMCLVGLVLIFYTIDYL</sequence>
<accession>W9ADM8</accession>
<dbReference type="EMBL" id="CCAX010000002">
    <property type="protein sequence ID" value="CDO03839.1"/>
    <property type="molecule type" value="Genomic_DNA"/>
</dbReference>
<gene>
    <name evidence="2" type="ORF">BN988_02367</name>
</gene>
<proteinExistence type="predicted"/>
<keyword evidence="3" id="KW-1185">Reference proteome</keyword>
<evidence type="ECO:0000256" key="1">
    <source>
        <dbReference type="SAM" id="Phobius"/>
    </source>
</evidence>
<name>W9ADM8_9BACI</name>